<name>A0A2Z6NPU5_TRISU</name>
<protein>
    <submittedName>
        <fullName evidence="2">Uncharacterized protein</fullName>
    </submittedName>
</protein>
<keyword evidence="3" id="KW-1185">Reference proteome</keyword>
<gene>
    <name evidence="2" type="ORF">TSUD_28410</name>
</gene>
<feature type="region of interest" description="Disordered" evidence="1">
    <location>
        <begin position="12"/>
        <end position="31"/>
    </location>
</feature>
<dbReference type="Proteomes" id="UP000242715">
    <property type="component" value="Unassembled WGS sequence"/>
</dbReference>
<accession>A0A2Z6NPU5</accession>
<evidence type="ECO:0000313" key="2">
    <source>
        <dbReference type="EMBL" id="GAU46324.1"/>
    </source>
</evidence>
<proteinExistence type="predicted"/>
<sequence length="176" mass="19743">MGRNMVLKLAPDVDDERVNSNDMHDDDYVGSTDLPSSNYCYGDQLEADNQVEDIINSVQDGEDLPDLYFDLADFGEDYLESNDIDDSEIDPSVAAAMVDEYLAYPDEDIYKHVFEAQSSSNQVLPKDNLEGSYWVSGDYFVKQADKFLAHIPSPPANKCLLLGCMMEQHSLPVQLI</sequence>
<dbReference type="EMBL" id="DF974201">
    <property type="protein sequence ID" value="GAU46324.1"/>
    <property type="molecule type" value="Genomic_DNA"/>
</dbReference>
<dbReference type="AlphaFoldDB" id="A0A2Z6NPU5"/>
<feature type="compositionally biased region" description="Basic and acidic residues" evidence="1">
    <location>
        <begin position="16"/>
        <end position="27"/>
    </location>
</feature>
<evidence type="ECO:0000256" key="1">
    <source>
        <dbReference type="SAM" id="MobiDB-lite"/>
    </source>
</evidence>
<reference evidence="3" key="1">
    <citation type="journal article" date="2017" name="Front. Plant Sci.">
        <title>Climate Clever Clovers: New Paradigm to Reduce the Environmental Footprint of Ruminants by Breeding Low Methanogenic Forages Utilizing Haplotype Variation.</title>
        <authorList>
            <person name="Kaur P."/>
            <person name="Appels R."/>
            <person name="Bayer P.E."/>
            <person name="Keeble-Gagnere G."/>
            <person name="Wang J."/>
            <person name="Hirakawa H."/>
            <person name="Shirasawa K."/>
            <person name="Vercoe P."/>
            <person name="Stefanova K."/>
            <person name="Durmic Z."/>
            <person name="Nichols P."/>
            <person name="Revell C."/>
            <person name="Isobe S.N."/>
            <person name="Edwards D."/>
            <person name="Erskine W."/>
        </authorList>
    </citation>
    <scope>NUCLEOTIDE SEQUENCE [LARGE SCALE GENOMIC DNA]</scope>
    <source>
        <strain evidence="3">cv. Daliak</strain>
    </source>
</reference>
<evidence type="ECO:0000313" key="3">
    <source>
        <dbReference type="Proteomes" id="UP000242715"/>
    </source>
</evidence>
<organism evidence="2 3">
    <name type="scientific">Trifolium subterraneum</name>
    <name type="common">Subterranean clover</name>
    <dbReference type="NCBI Taxonomy" id="3900"/>
    <lineage>
        <taxon>Eukaryota</taxon>
        <taxon>Viridiplantae</taxon>
        <taxon>Streptophyta</taxon>
        <taxon>Embryophyta</taxon>
        <taxon>Tracheophyta</taxon>
        <taxon>Spermatophyta</taxon>
        <taxon>Magnoliopsida</taxon>
        <taxon>eudicotyledons</taxon>
        <taxon>Gunneridae</taxon>
        <taxon>Pentapetalae</taxon>
        <taxon>rosids</taxon>
        <taxon>fabids</taxon>
        <taxon>Fabales</taxon>
        <taxon>Fabaceae</taxon>
        <taxon>Papilionoideae</taxon>
        <taxon>50 kb inversion clade</taxon>
        <taxon>NPAAA clade</taxon>
        <taxon>Hologalegina</taxon>
        <taxon>IRL clade</taxon>
        <taxon>Trifolieae</taxon>
        <taxon>Trifolium</taxon>
    </lineage>
</organism>